<sequence length="361" mass="40786">MRSPTAASKATTSFMARTGLRERGKRASNPASKNAKPPVKTATRGRVGAQKVASPVAAKSSGPQSGRTNRSGDPGPKASVKKSKGKNASKERLPPCPGPKLHIFPHHDEPIEWLGRLDQDRDEGNHMQGYVFRVRIKSKEYALKVFKDFDPESIRYFWEACFDDEVDPKIISYYTDPFYCECRAYGRIQEALEDGTIKSNPAVPCYGYLFLGAKEERILEDSGVTLRDDDSDDESQESTEDRAPIRAIVKRLARPISGVTVRRQGKILVNIQTLNGLKIYNRDVRAENIRDGLLVDFGSSLTEPNIFLDDYDEDDFQGLYLQDRGMFEDMLNEEKIDIKVDIFGERRQYSTRSTDRELTTK</sequence>
<dbReference type="Pfam" id="PF13095">
    <property type="entry name" value="FTA2"/>
    <property type="match status" value="1"/>
</dbReference>
<evidence type="ECO:0000256" key="1">
    <source>
        <dbReference type="SAM" id="MobiDB-lite"/>
    </source>
</evidence>
<dbReference type="EMBL" id="KL647391">
    <property type="protein sequence ID" value="KEY75224.1"/>
    <property type="molecule type" value="Genomic_DNA"/>
</dbReference>
<protein>
    <submittedName>
        <fullName evidence="2">Uncharacterized protein</fullName>
    </submittedName>
</protein>
<proteinExistence type="predicted"/>
<feature type="compositionally biased region" description="Polar residues" evidence="1">
    <location>
        <begin position="1"/>
        <end position="15"/>
    </location>
</feature>
<evidence type="ECO:0000313" key="3">
    <source>
        <dbReference type="Proteomes" id="UP000028045"/>
    </source>
</evidence>
<reference evidence="2 3" key="1">
    <citation type="journal article" date="2014" name="BMC Genomics">
        <title>Comparative genome sequencing reveals chemotype-specific gene clusters in the toxigenic black mold Stachybotrys.</title>
        <authorList>
            <person name="Semeiks J."/>
            <person name="Borek D."/>
            <person name="Otwinowski Z."/>
            <person name="Grishin N.V."/>
        </authorList>
    </citation>
    <scope>NUCLEOTIDE SEQUENCE [LARGE SCALE GENOMIC DNA]</scope>
    <source>
        <strain evidence="3">CBS 109288 / IBT 7711</strain>
    </source>
</reference>
<dbReference type="Proteomes" id="UP000028045">
    <property type="component" value="Unassembled WGS sequence"/>
</dbReference>
<evidence type="ECO:0000313" key="2">
    <source>
        <dbReference type="EMBL" id="KEY75224.1"/>
    </source>
</evidence>
<dbReference type="AlphaFoldDB" id="A0A084BCE5"/>
<accession>A0A084BCE5</accession>
<dbReference type="OrthoDB" id="3432781at2759"/>
<organism evidence="2 3">
    <name type="scientific">Stachybotrys chartarum (strain CBS 109288 / IBT 7711)</name>
    <name type="common">Toxic black mold</name>
    <name type="synonym">Stilbospora chartarum</name>
    <dbReference type="NCBI Taxonomy" id="1280523"/>
    <lineage>
        <taxon>Eukaryota</taxon>
        <taxon>Fungi</taxon>
        <taxon>Dikarya</taxon>
        <taxon>Ascomycota</taxon>
        <taxon>Pezizomycotina</taxon>
        <taxon>Sordariomycetes</taxon>
        <taxon>Hypocreomycetidae</taxon>
        <taxon>Hypocreales</taxon>
        <taxon>Stachybotryaceae</taxon>
        <taxon>Stachybotrys</taxon>
    </lineage>
</organism>
<feature type="compositionally biased region" description="Polar residues" evidence="1">
    <location>
        <begin position="61"/>
        <end position="71"/>
    </location>
</feature>
<dbReference type="HOGENOM" id="CLU_042091_1_0_1"/>
<dbReference type="InterPro" id="IPR025213">
    <property type="entry name" value="Sim4_Fta2"/>
</dbReference>
<name>A0A084BCE5_STACB</name>
<gene>
    <name evidence="2" type="ORF">S7711_07139</name>
</gene>
<feature type="region of interest" description="Disordered" evidence="1">
    <location>
        <begin position="1"/>
        <end position="101"/>
    </location>
</feature>
<keyword evidence="3" id="KW-1185">Reference proteome</keyword>